<evidence type="ECO:0000313" key="2">
    <source>
        <dbReference type="EMBL" id="KFI18356.1"/>
    </source>
</evidence>
<sequence>MPLGQTLLKGIIPGRLEMIRSSLILTVLAFLLVMMGAGIGVNAQGLNTNKETGSQDEIVTVKERTSGVSLSDYAGCINFCQLKLPGMDLQQICMEGCRHIDSSFQGKGGFLGLVPPE</sequence>
<comment type="caution">
    <text evidence="2">The sequence shown here is derived from an EMBL/GenBank/DDBJ whole genome shotgun (WGS) entry which is preliminary data.</text>
</comment>
<evidence type="ECO:0000256" key="1">
    <source>
        <dbReference type="SAM" id="Phobius"/>
    </source>
</evidence>
<protein>
    <submittedName>
        <fullName evidence="2">Uncharacterized protein</fullName>
    </submittedName>
</protein>
<keyword evidence="1" id="KW-0812">Transmembrane</keyword>
<keyword evidence="1" id="KW-0472">Membrane</keyword>
<gene>
    <name evidence="2" type="ORF">IB75_14525</name>
</gene>
<dbReference type="EMBL" id="JPGN01000083">
    <property type="protein sequence ID" value="KFI18356.1"/>
    <property type="molecule type" value="Genomic_DNA"/>
</dbReference>
<dbReference type="HOGENOM" id="CLU_2082322_0_0_6"/>
<organism evidence="2 3">
    <name type="scientific">Nitrosococcus oceani C-27</name>
    <dbReference type="NCBI Taxonomy" id="314279"/>
    <lineage>
        <taxon>Bacteria</taxon>
        <taxon>Pseudomonadati</taxon>
        <taxon>Pseudomonadota</taxon>
        <taxon>Gammaproteobacteria</taxon>
        <taxon>Chromatiales</taxon>
        <taxon>Chromatiaceae</taxon>
        <taxon>Nitrosococcus</taxon>
    </lineage>
</organism>
<dbReference type="AlphaFoldDB" id="A0A0E2YZI6"/>
<name>A0A0E2YZI6_9GAMM</name>
<reference evidence="2 3" key="1">
    <citation type="submission" date="2014-07" db="EMBL/GenBank/DDBJ databases">
        <title>Comparative analysis of Nitrosococcus oceani genome inventories of strains from Pacific and Atlantic gyres.</title>
        <authorList>
            <person name="Lim C.K."/>
            <person name="Wang L."/>
            <person name="Sayavedra-Soto L.A."/>
            <person name="Klotz M.G."/>
        </authorList>
    </citation>
    <scope>NUCLEOTIDE SEQUENCE [LARGE SCALE GENOMIC DNA]</scope>
    <source>
        <strain evidence="2 3">C-27</strain>
    </source>
</reference>
<dbReference type="Proteomes" id="UP000028839">
    <property type="component" value="Unassembled WGS sequence"/>
</dbReference>
<accession>A0A0E2YZI6</accession>
<proteinExistence type="predicted"/>
<keyword evidence="1" id="KW-1133">Transmembrane helix</keyword>
<feature type="transmembrane region" description="Helical" evidence="1">
    <location>
        <begin position="21"/>
        <end position="41"/>
    </location>
</feature>
<evidence type="ECO:0000313" key="3">
    <source>
        <dbReference type="Proteomes" id="UP000028839"/>
    </source>
</evidence>